<dbReference type="RefSeq" id="WP_017009817.1">
    <property type="nucleotide sequence ID" value="NZ_AJYF02000027.1"/>
</dbReference>
<evidence type="ECO:0000313" key="3">
    <source>
        <dbReference type="Proteomes" id="UP001569154"/>
    </source>
</evidence>
<keyword evidence="3" id="KW-1185">Reference proteome</keyword>
<proteinExistence type="predicted"/>
<evidence type="ECO:0000313" key="2">
    <source>
        <dbReference type="EMBL" id="MEZ8082641.1"/>
    </source>
</evidence>
<name>A0ABV4L4K5_9GAMM</name>
<organism evidence="2 3">
    <name type="scientific">Enterovibrio norvegicus</name>
    <dbReference type="NCBI Taxonomy" id="188144"/>
    <lineage>
        <taxon>Bacteria</taxon>
        <taxon>Pseudomonadati</taxon>
        <taxon>Pseudomonadota</taxon>
        <taxon>Gammaproteobacteria</taxon>
        <taxon>Vibrionales</taxon>
        <taxon>Vibrionaceae</taxon>
        <taxon>Enterovibrio</taxon>
    </lineage>
</organism>
<keyword evidence="1" id="KW-0812">Transmembrane</keyword>
<protein>
    <submittedName>
        <fullName evidence="2">Uncharacterized protein</fullName>
    </submittedName>
</protein>
<feature type="transmembrane region" description="Helical" evidence="1">
    <location>
        <begin position="9"/>
        <end position="28"/>
    </location>
</feature>
<sequence>MDTTKYIQLLAKLYLGLLVLYIFSTFMLQDYLPQELRGFLEAEIEREPTQIEDIAFVPIVTLVILHIASLIGFIRTKIWSAKYFVYTTIGLAVGSLFMGPYVDHAVAATISSVSVSIAGAIIAMLYTTKSAFNP</sequence>
<gene>
    <name evidence="2" type="ORF">ACED35_16095</name>
</gene>
<keyword evidence="1" id="KW-1133">Transmembrane helix</keyword>
<dbReference type="Proteomes" id="UP001569154">
    <property type="component" value="Unassembled WGS sequence"/>
</dbReference>
<comment type="caution">
    <text evidence="2">The sequence shown here is derived from an EMBL/GenBank/DDBJ whole genome shotgun (WGS) entry which is preliminary data.</text>
</comment>
<evidence type="ECO:0000256" key="1">
    <source>
        <dbReference type="SAM" id="Phobius"/>
    </source>
</evidence>
<accession>A0ABV4L4K5</accession>
<reference evidence="2 3" key="1">
    <citation type="submission" date="2024-06" db="EMBL/GenBank/DDBJ databases">
        <authorList>
            <person name="Steensen K."/>
            <person name="Seneca J."/>
            <person name="Bartlau N."/>
            <person name="Yu A.X."/>
            <person name="Polz M.F."/>
        </authorList>
    </citation>
    <scope>NUCLEOTIDE SEQUENCE [LARGE SCALE GENOMIC DNA]</scope>
    <source>
        <strain evidence="2 3">1F260</strain>
    </source>
</reference>
<keyword evidence="1" id="KW-0472">Membrane</keyword>
<feature type="transmembrane region" description="Helical" evidence="1">
    <location>
        <begin position="54"/>
        <end position="74"/>
    </location>
</feature>
<feature type="transmembrane region" description="Helical" evidence="1">
    <location>
        <begin position="108"/>
        <end position="127"/>
    </location>
</feature>
<dbReference type="EMBL" id="JBGONM010000039">
    <property type="protein sequence ID" value="MEZ8082641.1"/>
    <property type="molecule type" value="Genomic_DNA"/>
</dbReference>
<feature type="transmembrane region" description="Helical" evidence="1">
    <location>
        <begin position="83"/>
        <end position="102"/>
    </location>
</feature>